<sequence>MRVLNCICGILICLVGVSELIGGITFKLTDFRSAIFSIYLVLFGVLLFLACSLAPKILLDQFGFFRSYFGIGLFLVFVGIICIGNTWTFVVGAGIVITGCFEIVGHFLIPGDDKVPDLSEPLMA</sequence>
<keyword evidence="7" id="KW-1185">Reference proteome</keyword>
<dbReference type="EMBL" id="LGRX02025177">
    <property type="protein sequence ID" value="KAK3252813.1"/>
    <property type="molecule type" value="Genomic_DNA"/>
</dbReference>
<evidence type="ECO:0000256" key="5">
    <source>
        <dbReference type="SAM" id="Phobius"/>
    </source>
</evidence>
<comment type="caution">
    <text evidence="6">The sequence shown here is derived from an EMBL/GenBank/DDBJ whole genome shotgun (WGS) entry which is preliminary data.</text>
</comment>
<comment type="subcellular location">
    <subcellularLocation>
        <location evidence="1">Membrane</location>
        <topology evidence="1">Multi-pass membrane protein</topology>
    </subcellularLocation>
</comment>
<dbReference type="PANTHER" id="PTHR28128">
    <property type="entry name" value="GOLGI APPARATUS MEMBRANE PROTEIN TVP15"/>
    <property type="match status" value="1"/>
</dbReference>
<accession>A0AAE0CEC9</accession>
<name>A0AAE0CEC9_9CHLO</name>
<dbReference type="AlphaFoldDB" id="A0AAE0CEC9"/>
<feature type="transmembrane region" description="Helical" evidence="5">
    <location>
        <begin position="63"/>
        <end position="81"/>
    </location>
</feature>
<evidence type="ECO:0000256" key="4">
    <source>
        <dbReference type="ARBA" id="ARBA00023136"/>
    </source>
</evidence>
<evidence type="ECO:0000313" key="6">
    <source>
        <dbReference type="EMBL" id="KAK3252813.1"/>
    </source>
</evidence>
<evidence type="ECO:0000313" key="7">
    <source>
        <dbReference type="Proteomes" id="UP001190700"/>
    </source>
</evidence>
<feature type="transmembrane region" description="Helical" evidence="5">
    <location>
        <begin position="87"/>
        <end position="109"/>
    </location>
</feature>
<dbReference type="PANTHER" id="PTHR28128:SF1">
    <property type="entry name" value="GOLGI APPARATUS MEMBRANE PROTEIN TVP15"/>
    <property type="match status" value="1"/>
</dbReference>
<gene>
    <name evidence="6" type="ORF">CYMTET_37911</name>
</gene>
<reference evidence="6 7" key="1">
    <citation type="journal article" date="2015" name="Genome Biol. Evol.">
        <title>Comparative Genomics of a Bacterivorous Green Alga Reveals Evolutionary Causalities and Consequences of Phago-Mixotrophic Mode of Nutrition.</title>
        <authorList>
            <person name="Burns J.A."/>
            <person name="Paasch A."/>
            <person name="Narechania A."/>
            <person name="Kim E."/>
        </authorList>
    </citation>
    <scope>NUCLEOTIDE SEQUENCE [LARGE SCALE GENOMIC DNA]</scope>
    <source>
        <strain evidence="6 7">PLY_AMNH</strain>
    </source>
</reference>
<proteinExistence type="predicted"/>
<evidence type="ECO:0000256" key="3">
    <source>
        <dbReference type="ARBA" id="ARBA00022989"/>
    </source>
</evidence>
<organism evidence="6 7">
    <name type="scientific">Cymbomonas tetramitiformis</name>
    <dbReference type="NCBI Taxonomy" id="36881"/>
    <lineage>
        <taxon>Eukaryota</taxon>
        <taxon>Viridiplantae</taxon>
        <taxon>Chlorophyta</taxon>
        <taxon>Pyramimonadophyceae</taxon>
        <taxon>Pyramimonadales</taxon>
        <taxon>Pyramimonadaceae</taxon>
        <taxon>Cymbomonas</taxon>
    </lineage>
</organism>
<feature type="transmembrane region" description="Helical" evidence="5">
    <location>
        <begin position="32"/>
        <end position="51"/>
    </location>
</feature>
<protein>
    <submittedName>
        <fullName evidence="6">Uncharacterized protein</fullName>
    </submittedName>
</protein>
<evidence type="ECO:0000256" key="2">
    <source>
        <dbReference type="ARBA" id="ARBA00022692"/>
    </source>
</evidence>
<keyword evidence="4 5" id="KW-0472">Membrane</keyword>
<dbReference type="Proteomes" id="UP001190700">
    <property type="component" value="Unassembled WGS sequence"/>
</dbReference>
<keyword evidence="3 5" id="KW-1133">Transmembrane helix</keyword>
<dbReference type="GO" id="GO:0016020">
    <property type="term" value="C:membrane"/>
    <property type="evidence" value="ECO:0007669"/>
    <property type="project" value="UniProtKB-SubCell"/>
</dbReference>
<dbReference type="Pfam" id="PF08507">
    <property type="entry name" value="COPI_assoc"/>
    <property type="match status" value="1"/>
</dbReference>
<keyword evidence="2 5" id="KW-0812">Transmembrane</keyword>
<dbReference type="InterPro" id="IPR013714">
    <property type="entry name" value="Golgi_TVP15"/>
</dbReference>
<evidence type="ECO:0000256" key="1">
    <source>
        <dbReference type="ARBA" id="ARBA00004141"/>
    </source>
</evidence>